<keyword evidence="2" id="KW-1185">Reference proteome</keyword>
<dbReference type="Proteomes" id="UP000005384">
    <property type="component" value="Unassembled WGS sequence"/>
</dbReference>
<reference evidence="1 2" key="1">
    <citation type="submission" date="2011-08" db="EMBL/GenBank/DDBJ databases">
        <title>The Genome Sequence of Clostridium hathewayi WAL-18680.</title>
        <authorList>
            <consortium name="The Broad Institute Genome Sequencing Platform"/>
            <person name="Earl A."/>
            <person name="Ward D."/>
            <person name="Feldgarden M."/>
            <person name="Gevers D."/>
            <person name="Finegold S.M."/>
            <person name="Summanen P.H."/>
            <person name="Molitoris D.R."/>
            <person name="Song M."/>
            <person name="Daigneault M."/>
            <person name="Allen-Vercoe E."/>
            <person name="Young S.K."/>
            <person name="Zeng Q."/>
            <person name="Gargeya S."/>
            <person name="Fitzgerald M."/>
            <person name="Haas B."/>
            <person name="Abouelleil A."/>
            <person name="Alvarado L."/>
            <person name="Arachchi H.M."/>
            <person name="Berlin A."/>
            <person name="Brown A."/>
            <person name="Chapman S.B."/>
            <person name="Chen Z."/>
            <person name="Dunbar C."/>
            <person name="Freedman E."/>
            <person name="Gearin G."/>
            <person name="Gellesch M."/>
            <person name="Goldberg J."/>
            <person name="Griggs A."/>
            <person name="Gujja S."/>
            <person name="Heiman D."/>
            <person name="Howarth C."/>
            <person name="Larson L."/>
            <person name="Lui A."/>
            <person name="MacDonald P.J.P."/>
            <person name="Montmayeur A."/>
            <person name="Murphy C."/>
            <person name="Neiman D."/>
            <person name="Pearson M."/>
            <person name="Priest M."/>
            <person name="Roberts A."/>
            <person name="Saif S."/>
            <person name="Shea T."/>
            <person name="Shenoy N."/>
            <person name="Sisk P."/>
            <person name="Stolte C."/>
            <person name="Sykes S."/>
            <person name="Wortman J."/>
            <person name="Nusbaum C."/>
            <person name="Birren B."/>
        </authorList>
    </citation>
    <scope>NUCLEOTIDE SEQUENCE [LARGE SCALE GENOMIC DNA]</scope>
    <source>
        <strain evidence="1 2">WAL-18680</strain>
    </source>
</reference>
<evidence type="ECO:0000313" key="1">
    <source>
        <dbReference type="EMBL" id="EHI60485.1"/>
    </source>
</evidence>
<sequence length="605" mass="71677">MNESILRMALVINTSHDSFAKNVANIVLYFLYNNGSPVQRSIKDLKEIIKNNSYIEFTEYEIESALNNCLAKHYVTCINNKYSLDELGYEKIAQNSDDDIKRIIGKFLVEYQLNSFNHEDIFQLICSYLYELLNNNIIGLLHLLDNKLIEKYKVQNENGQYTNEQRKIINDFLEWDNKEKNEILFRLIAFSVDYCRLTTKKDKNSFVSLLKGKKFYLDANIIYRLMGINNKSRQESTQEFIKKCTEAGIKLIYTNVTYKELVDSFKYYVDDMKAVLQLINASPLRLKKLYENKDDNDFYDIYYEWAGKNKTYNQWNEFLQYLMDKLRKTLEPFAKVTIQNYNITDKDIFGTYVEDLEVFKLNGKRKVNVNRTNVEYDVNNILHIFYERNRSGKTAWEINDYMVSADQALAAWTERVYPGEVPFVVLPSIWYSILLKLMGRTEDDYKAYVEFMRLRYNHTADLSPEKIIYEITRITKDGEIQDRIIDILSEGNCTSLKIAEDENYEINKEIRNAYDKAVSEIRVSEYDDGYSKGKHEGFQAAKEEAEKTFLEKGKRLAELDIKRKLIMDEIEKKTSRRLWMNRIIFWNNCNRFFCYKCTSMLVDLV</sequence>
<protein>
    <submittedName>
        <fullName evidence="1">Uncharacterized protein</fullName>
    </submittedName>
</protein>
<gene>
    <name evidence="1" type="ORF">HMPREF9473_01527</name>
</gene>
<dbReference type="EMBL" id="ADLN01000018">
    <property type="protein sequence ID" value="EHI60485.1"/>
    <property type="molecule type" value="Genomic_DNA"/>
</dbReference>
<name>G5IDF0_9FIRM</name>
<proteinExistence type="predicted"/>
<dbReference type="HOGENOM" id="CLU_451120_0_0_9"/>
<dbReference type="RefSeq" id="WP_006779513.1">
    <property type="nucleotide sequence ID" value="NZ_JH379027.1"/>
</dbReference>
<comment type="caution">
    <text evidence="1">The sequence shown here is derived from an EMBL/GenBank/DDBJ whole genome shotgun (WGS) entry which is preliminary data.</text>
</comment>
<dbReference type="PATRIC" id="fig|742737.3.peg.1543"/>
<dbReference type="AlphaFoldDB" id="G5IDF0"/>
<evidence type="ECO:0000313" key="2">
    <source>
        <dbReference type="Proteomes" id="UP000005384"/>
    </source>
</evidence>
<organism evidence="1 2">
    <name type="scientific">Hungatella hathewayi WAL-18680</name>
    <dbReference type="NCBI Taxonomy" id="742737"/>
    <lineage>
        <taxon>Bacteria</taxon>
        <taxon>Bacillati</taxon>
        <taxon>Bacillota</taxon>
        <taxon>Clostridia</taxon>
        <taxon>Lachnospirales</taxon>
        <taxon>Lachnospiraceae</taxon>
        <taxon>Hungatella</taxon>
    </lineage>
</organism>
<accession>G5IDF0</accession>